<keyword evidence="2" id="KW-0548">Nucleotidyltransferase</keyword>
<dbReference type="InterPro" id="IPR035985">
    <property type="entry name" value="Ubiquitin-activating_enz"/>
</dbReference>
<protein>
    <submittedName>
        <fullName evidence="2">ThiF family adenylyltransferase</fullName>
    </submittedName>
</protein>
<evidence type="ECO:0000313" key="3">
    <source>
        <dbReference type="Proteomes" id="UP000305095"/>
    </source>
</evidence>
<dbReference type="EMBL" id="SZZP01000002">
    <property type="protein sequence ID" value="TKV83499.1"/>
    <property type="molecule type" value="Genomic_DNA"/>
</dbReference>
<dbReference type="GO" id="GO:0008641">
    <property type="term" value="F:ubiquitin-like modifier activating enzyme activity"/>
    <property type="evidence" value="ECO:0007669"/>
    <property type="project" value="InterPro"/>
</dbReference>
<proteinExistence type="predicted"/>
<reference evidence="2 3" key="1">
    <citation type="submission" date="2019-05" db="EMBL/GenBank/DDBJ databases">
        <title>Draft Genome of Bradyrhizobium elkanii strain SEMIA 938, Used in Commercial Inoculants for Lupinus spp. in Brazil.</title>
        <authorList>
            <person name="Hungria M."/>
            <person name="Delamuta J.R.M."/>
            <person name="Ribeiro R.A."/>
            <person name="Nogueira M.A."/>
        </authorList>
    </citation>
    <scope>NUCLEOTIDE SEQUENCE [LARGE SCALE GENOMIC DNA]</scope>
    <source>
        <strain evidence="2 3">Semia 938</strain>
    </source>
</reference>
<evidence type="ECO:0000259" key="1">
    <source>
        <dbReference type="Pfam" id="PF00899"/>
    </source>
</evidence>
<dbReference type="PANTHER" id="PTHR43267:SF1">
    <property type="entry name" value="TRNA THREONYLCARBAMOYLADENOSINE DEHYDRATASE"/>
    <property type="match status" value="1"/>
</dbReference>
<comment type="caution">
    <text evidence="2">The sequence shown here is derived from an EMBL/GenBank/DDBJ whole genome shotgun (WGS) entry which is preliminary data.</text>
</comment>
<dbReference type="Gene3D" id="3.40.50.720">
    <property type="entry name" value="NAD(P)-binding Rossmann-like Domain"/>
    <property type="match status" value="1"/>
</dbReference>
<dbReference type="RefSeq" id="WP_137476952.1">
    <property type="nucleotide sequence ID" value="NZ_JAFCLQ010000028.1"/>
</dbReference>
<dbReference type="InterPro" id="IPR045886">
    <property type="entry name" value="ThiF/MoeB/HesA"/>
</dbReference>
<dbReference type="Proteomes" id="UP000305095">
    <property type="component" value="Unassembled WGS sequence"/>
</dbReference>
<accession>A0A4U6S6U1</accession>
<gene>
    <name evidence="2" type="ORF">FDV58_04615</name>
</gene>
<dbReference type="AlphaFoldDB" id="A0A4U6S6U1"/>
<dbReference type="PANTHER" id="PTHR43267">
    <property type="entry name" value="TRNA THREONYLCARBAMOYLADENOSINE DEHYDRATASE"/>
    <property type="match status" value="1"/>
</dbReference>
<keyword evidence="2" id="KW-0808">Transferase</keyword>
<dbReference type="SUPFAM" id="SSF69572">
    <property type="entry name" value="Activating enzymes of the ubiquitin-like proteins"/>
    <property type="match status" value="1"/>
</dbReference>
<feature type="domain" description="THIF-type NAD/FAD binding fold" evidence="1">
    <location>
        <begin position="11"/>
        <end position="247"/>
    </location>
</feature>
<dbReference type="GO" id="GO:0016779">
    <property type="term" value="F:nucleotidyltransferase activity"/>
    <property type="evidence" value="ECO:0007669"/>
    <property type="project" value="UniProtKB-KW"/>
</dbReference>
<sequence length="291" mass="31887">MNFDYYSFTGRNIGFIDEHEQQLLRQARVFVCGVGGMGGAAFMALARAGVGKFVIADIDRFEVSNLNRQVFAFADEVGREKAAVAAEAARRINPTIEIEVLGENWTSELAGIAAQCPVIVNGMDDIAAGVHLYRTAKRADATVIDAYMSPLPSVIVVRPHDPRPEQRLGFPTLGKDWTDITEDDRRAAMRAEIEHVMLHSSSRNYVDLAIAGEVAAGRRSRMSFAPMVISTGMLMAYEAVALILGRTSGTDCRGWFLNPHRPAIEKPRNALVAALMRPLVRRAIDELTGGK</sequence>
<evidence type="ECO:0000313" key="2">
    <source>
        <dbReference type="EMBL" id="TKV83499.1"/>
    </source>
</evidence>
<dbReference type="GO" id="GO:0061503">
    <property type="term" value="F:tRNA threonylcarbamoyladenosine dehydratase"/>
    <property type="evidence" value="ECO:0007669"/>
    <property type="project" value="TreeGrafter"/>
</dbReference>
<dbReference type="GO" id="GO:0061504">
    <property type="term" value="P:cyclic threonylcarbamoyladenosine biosynthetic process"/>
    <property type="evidence" value="ECO:0007669"/>
    <property type="project" value="TreeGrafter"/>
</dbReference>
<name>A0A4U6S6U1_BRAEL</name>
<dbReference type="Pfam" id="PF00899">
    <property type="entry name" value="ThiF"/>
    <property type="match status" value="1"/>
</dbReference>
<organism evidence="2 3">
    <name type="scientific">Bradyrhizobium elkanii</name>
    <dbReference type="NCBI Taxonomy" id="29448"/>
    <lineage>
        <taxon>Bacteria</taxon>
        <taxon>Pseudomonadati</taxon>
        <taxon>Pseudomonadota</taxon>
        <taxon>Alphaproteobacteria</taxon>
        <taxon>Hyphomicrobiales</taxon>
        <taxon>Nitrobacteraceae</taxon>
        <taxon>Bradyrhizobium</taxon>
    </lineage>
</organism>
<dbReference type="InterPro" id="IPR000594">
    <property type="entry name" value="ThiF_NAD_FAD-bd"/>
</dbReference>